<dbReference type="InterPro" id="IPR052965">
    <property type="entry name" value="Pigment-catalase-like"/>
</dbReference>
<accession>A0AAP0XAG3</accession>
<keyword evidence="1" id="KW-1133">Transmembrane helix</keyword>
<keyword evidence="1" id="KW-0472">Membrane</keyword>
<keyword evidence="1" id="KW-0812">Transmembrane</keyword>
<evidence type="ECO:0000313" key="3">
    <source>
        <dbReference type="Proteomes" id="UP001415857"/>
    </source>
</evidence>
<gene>
    <name evidence="2" type="ORF">L1049_021032</name>
</gene>
<name>A0AAP0XAG3_LIQFO</name>
<evidence type="ECO:0000256" key="1">
    <source>
        <dbReference type="SAM" id="Phobius"/>
    </source>
</evidence>
<evidence type="ECO:0008006" key="4">
    <source>
        <dbReference type="Google" id="ProtNLM"/>
    </source>
</evidence>
<dbReference type="Pfam" id="PF13668">
    <property type="entry name" value="Ferritin_2"/>
    <property type="match status" value="1"/>
</dbReference>
<protein>
    <recommendedName>
        <fullName evidence="4">Desiccation-related protein PCC13-62</fullName>
    </recommendedName>
</protein>
<dbReference type="Proteomes" id="UP001415857">
    <property type="component" value="Unassembled WGS sequence"/>
</dbReference>
<keyword evidence="3" id="KW-1185">Reference proteome</keyword>
<dbReference type="AlphaFoldDB" id="A0AAP0XAG3"/>
<dbReference type="PANTHER" id="PTHR31694:SF26">
    <property type="entry name" value="OS05G0151100 PROTEIN"/>
    <property type="match status" value="1"/>
</dbReference>
<dbReference type="EMBL" id="JBBPBK010000001">
    <property type="protein sequence ID" value="KAK9293048.1"/>
    <property type="molecule type" value="Genomic_DNA"/>
</dbReference>
<sequence length="152" mass="17058">MWTYCNLLRILSTWKGIFFLWSALGYGLDKVAPELATGDPPPIGAKKANLDYFTRSIITEFGYEEVGHLRVLKSTVDGIPRPLMDLSATNFAKIFDEAFGYALVPPFDPYRDSLSYMLASCVIPYMGLVGYVGANPLLNGYRAKRVYQIQNQ</sequence>
<organism evidence="2 3">
    <name type="scientific">Liquidambar formosana</name>
    <name type="common">Formosan gum</name>
    <dbReference type="NCBI Taxonomy" id="63359"/>
    <lineage>
        <taxon>Eukaryota</taxon>
        <taxon>Viridiplantae</taxon>
        <taxon>Streptophyta</taxon>
        <taxon>Embryophyta</taxon>
        <taxon>Tracheophyta</taxon>
        <taxon>Spermatophyta</taxon>
        <taxon>Magnoliopsida</taxon>
        <taxon>eudicotyledons</taxon>
        <taxon>Gunneridae</taxon>
        <taxon>Pentapetalae</taxon>
        <taxon>Saxifragales</taxon>
        <taxon>Altingiaceae</taxon>
        <taxon>Liquidambar</taxon>
    </lineage>
</organism>
<feature type="transmembrane region" description="Helical" evidence="1">
    <location>
        <begin position="114"/>
        <end position="134"/>
    </location>
</feature>
<evidence type="ECO:0000313" key="2">
    <source>
        <dbReference type="EMBL" id="KAK9293048.1"/>
    </source>
</evidence>
<feature type="transmembrane region" description="Helical" evidence="1">
    <location>
        <begin position="7"/>
        <end position="28"/>
    </location>
</feature>
<proteinExistence type="predicted"/>
<reference evidence="2 3" key="1">
    <citation type="journal article" date="2024" name="Plant J.">
        <title>Genome sequences and population genomics reveal climatic adaptation and genomic divergence between two closely related sweetgum species.</title>
        <authorList>
            <person name="Xu W.Q."/>
            <person name="Ren C.Q."/>
            <person name="Zhang X.Y."/>
            <person name="Comes H.P."/>
            <person name="Liu X.H."/>
            <person name="Li Y.G."/>
            <person name="Kettle C.J."/>
            <person name="Jalonen R."/>
            <person name="Gaisberger H."/>
            <person name="Ma Y.Z."/>
            <person name="Qiu Y.X."/>
        </authorList>
    </citation>
    <scope>NUCLEOTIDE SEQUENCE [LARGE SCALE GENOMIC DNA]</scope>
    <source>
        <strain evidence="2">Hangzhou</strain>
    </source>
</reference>
<dbReference type="PANTHER" id="PTHR31694">
    <property type="entry name" value="DESICCATION-LIKE PROTEIN"/>
    <property type="match status" value="1"/>
</dbReference>
<comment type="caution">
    <text evidence="2">The sequence shown here is derived from an EMBL/GenBank/DDBJ whole genome shotgun (WGS) entry which is preliminary data.</text>
</comment>